<feature type="domain" description="ERCC4" evidence="22">
    <location>
        <begin position="627"/>
        <end position="707"/>
    </location>
</feature>
<dbReference type="SUPFAM" id="SSF47781">
    <property type="entry name" value="RuvA domain 2-like"/>
    <property type="match status" value="1"/>
</dbReference>
<evidence type="ECO:0000313" key="23">
    <source>
        <dbReference type="EMBL" id="TRY83981.1"/>
    </source>
</evidence>
<evidence type="ECO:0000256" key="13">
    <source>
        <dbReference type="ARBA" id="ARBA00022990"/>
    </source>
</evidence>
<keyword evidence="5" id="KW-0158">Chromosome</keyword>
<dbReference type="GO" id="GO:0000014">
    <property type="term" value="F:single-stranded DNA endodeoxyribonuclease activity"/>
    <property type="evidence" value="ECO:0007669"/>
    <property type="project" value="TreeGrafter"/>
</dbReference>
<dbReference type="FunFam" id="3.40.50.10130:FF:000002">
    <property type="entry name" value="DNA repair endonuclease XPF"/>
    <property type="match status" value="1"/>
</dbReference>
<sequence length="855" mass="97288">MGGALLEYETEMFLSVFGSDGLLVSAEGLGIDRILLHFMKVYSEEGSLVLLLNTSAPEQEYLTEQLRAEGVQHLPQTVTSDVQSTERYNVYTRGGVLFVTSRILVVDFLTERIPAHLITGILVYRAHKIIESCQEAFILRLYRQKNKTGFIKAFTDKATSFSSGFCQVERVMRNLFVKKLFLWPRFQASVNSTLEKHKPEVVELHVSLTPAMRAIQSSIMDIMNACLKELKRYNPTLEAEDLSLENSLGTSFEKTIRHYLDPLWHQLGSRTKSLVQDLKILRTLLLYLTQYDCVTFLNLLELVIPGLKHVNVCECSESRVSDSRVKKETESWRDCTDTKYSESVFDFDGMAQSEAMFVFATSGRVLICASDDRTCAQLKEYIQKGAEHLLNRLYSRTIGKEEPPPDFLKLDKGWKTKNSDKSKGKKPKRTKGNSKTEKPSRVPQNERQPDGVEKDLIENSEYEVGLAEVVEEEEEEEVLLDVSSDDYYGILKEPLTIIHPLKGCSDPYSLTRVLHEVEPMFVVLYDAELSFVRQLEIYKASRPGKPLRVYFLIYGGSTEEQRYLTALNKEKQAFEHLIREKAIMVVPEEREGREDTNLDLVRSQEPASAATNTRKAGGREEVKEPHRIIVDMREFRSELPSLLHRRGLDIEPVTLEVGDYILTSEICVERKSISDLIGSLQSGRLYTQCLSMTRYYRRPVLLIEFDPAKPFSLVARSDLRQEISASDVTSKLTLLTLHFPRLRLLWCPSPYVTAELFQELKHGRPEPDAAAAQAVTAQSETVTESADVYNPGPYDFLLRLPGVNVKNFKSLIRHTSCLADLVTFSQEKLTEILGSSSNARQLYEFIHNSMDVASK</sequence>
<evidence type="ECO:0000256" key="16">
    <source>
        <dbReference type="ARBA" id="ARBA00023242"/>
    </source>
</evidence>
<dbReference type="AlphaFoldDB" id="A0A553Q217"/>
<keyword evidence="24" id="KW-1185">Reference proteome</keyword>
<dbReference type="SMART" id="SM00891">
    <property type="entry name" value="ERCC4"/>
    <property type="match status" value="1"/>
</dbReference>
<evidence type="ECO:0000256" key="8">
    <source>
        <dbReference type="ARBA" id="ARBA00022737"/>
    </source>
</evidence>
<evidence type="ECO:0000256" key="14">
    <source>
        <dbReference type="ARBA" id="ARBA00023125"/>
    </source>
</evidence>
<dbReference type="GO" id="GO:0000724">
    <property type="term" value="P:double-strand break repair via homologous recombination"/>
    <property type="evidence" value="ECO:0007669"/>
    <property type="project" value="TreeGrafter"/>
</dbReference>
<keyword evidence="8" id="KW-0677">Repeat</keyword>
<evidence type="ECO:0000256" key="3">
    <source>
        <dbReference type="ARBA" id="ARBA00004286"/>
    </source>
</evidence>
<keyword evidence="11" id="KW-0378">Hydrolase</keyword>
<comment type="similarity">
    <text evidence="4">Belongs to the XPF family.</text>
</comment>
<keyword evidence="15" id="KW-0234">DNA repair</keyword>
<evidence type="ECO:0000256" key="2">
    <source>
        <dbReference type="ARBA" id="ARBA00004123"/>
    </source>
</evidence>
<comment type="caution">
    <text evidence="23">The sequence shown here is derived from an EMBL/GenBank/DDBJ whole genome shotgun (WGS) entry which is preliminary data.</text>
</comment>
<comment type="function">
    <text evidence="17">Catalytic component of a structure-specific DNA repair endonuclease responsible for the 5-prime incision during DNA repair, and which is essential for nucleotide excision repair (NER) and interstrand cross-link (ICL) repair.</text>
</comment>
<protein>
    <recommendedName>
        <fullName evidence="19">DNA repair endonuclease XPF</fullName>
    </recommendedName>
    <alternativeName>
        <fullName evidence="20">DNA excision repair protein ERCC-4</fullName>
    </alternativeName>
</protein>
<feature type="region of interest" description="Disordered" evidence="21">
    <location>
        <begin position="404"/>
        <end position="455"/>
    </location>
</feature>
<dbReference type="GO" id="GO:0005694">
    <property type="term" value="C:chromosome"/>
    <property type="evidence" value="ECO:0007669"/>
    <property type="project" value="UniProtKB-SubCell"/>
</dbReference>
<dbReference type="FunFam" id="1.10.150.20:FF:000040">
    <property type="entry name" value="DNA repair endonuclease XPF isoform X2"/>
    <property type="match status" value="1"/>
</dbReference>
<dbReference type="GO" id="GO:0000110">
    <property type="term" value="C:nucleotide-excision repair factor 1 complex"/>
    <property type="evidence" value="ECO:0007669"/>
    <property type="project" value="TreeGrafter"/>
</dbReference>
<organism evidence="23 24">
    <name type="scientific">Danionella cerebrum</name>
    <dbReference type="NCBI Taxonomy" id="2873325"/>
    <lineage>
        <taxon>Eukaryota</taxon>
        <taxon>Metazoa</taxon>
        <taxon>Chordata</taxon>
        <taxon>Craniata</taxon>
        <taxon>Vertebrata</taxon>
        <taxon>Euteleostomi</taxon>
        <taxon>Actinopterygii</taxon>
        <taxon>Neopterygii</taxon>
        <taxon>Teleostei</taxon>
        <taxon>Ostariophysi</taxon>
        <taxon>Cypriniformes</taxon>
        <taxon>Danionidae</taxon>
        <taxon>Danioninae</taxon>
        <taxon>Danionella</taxon>
    </lineage>
</organism>
<comment type="subunit">
    <text evidence="18">Heterodimer composed of ERCC1 and ERCC4/XPF. Interacts with SLX4/BTBD12; this interaction is direct and links the ERCC1-ERCC4/XPF complex to SLX4, which may coordinate the action of the structure-specific endonuclease during DNA repair.</text>
</comment>
<keyword evidence="12" id="KW-0460">Magnesium</keyword>
<evidence type="ECO:0000256" key="19">
    <source>
        <dbReference type="ARBA" id="ARBA00072370"/>
    </source>
</evidence>
<evidence type="ECO:0000256" key="21">
    <source>
        <dbReference type="SAM" id="MobiDB-lite"/>
    </source>
</evidence>
<comment type="subcellular location">
    <subcellularLocation>
        <location evidence="3">Chromosome</location>
    </subcellularLocation>
    <subcellularLocation>
        <location evidence="2">Nucleus</location>
    </subcellularLocation>
</comment>
<comment type="cofactor">
    <cofactor evidence="1">
        <name>Mg(2+)</name>
        <dbReference type="ChEBI" id="CHEBI:18420"/>
    </cofactor>
</comment>
<proteinExistence type="inferred from homology"/>
<evidence type="ECO:0000256" key="6">
    <source>
        <dbReference type="ARBA" id="ARBA00022553"/>
    </source>
</evidence>
<dbReference type="InterPro" id="IPR011335">
    <property type="entry name" value="Restrct_endonuc-II-like"/>
</dbReference>
<dbReference type="GO" id="GO:0003697">
    <property type="term" value="F:single-stranded DNA binding"/>
    <property type="evidence" value="ECO:0007669"/>
    <property type="project" value="TreeGrafter"/>
</dbReference>
<keyword evidence="14" id="KW-0238">DNA-binding</keyword>
<evidence type="ECO:0000256" key="9">
    <source>
        <dbReference type="ARBA" id="ARBA00022759"/>
    </source>
</evidence>
<dbReference type="CDD" id="cd20078">
    <property type="entry name" value="XPF_nuclease_XPF_euk"/>
    <property type="match status" value="1"/>
</dbReference>
<dbReference type="Gene3D" id="1.10.150.20">
    <property type="entry name" value="5' to 3' exonuclease, C-terminal subdomain"/>
    <property type="match status" value="1"/>
</dbReference>
<dbReference type="OrthoDB" id="361020at2759"/>
<keyword evidence="6" id="KW-0597">Phosphoprotein</keyword>
<dbReference type="GO" id="GO:0000712">
    <property type="term" value="P:resolution of meiotic recombination intermediates"/>
    <property type="evidence" value="ECO:0007669"/>
    <property type="project" value="TreeGrafter"/>
</dbReference>
<feature type="compositionally biased region" description="Basic residues" evidence="21">
    <location>
        <begin position="423"/>
        <end position="432"/>
    </location>
</feature>
<evidence type="ECO:0000256" key="11">
    <source>
        <dbReference type="ARBA" id="ARBA00022801"/>
    </source>
</evidence>
<evidence type="ECO:0000256" key="7">
    <source>
        <dbReference type="ARBA" id="ARBA00022722"/>
    </source>
</evidence>
<evidence type="ECO:0000256" key="20">
    <source>
        <dbReference type="ARBA" id="ARBA00078823"/>
    </source>
</evidence>
<dbReference type="GO" id="GO:0003684">
    <property type="term" value="F:damaged DNA binding"/>
    <property type="evidence" value="ECO:0007669"/>
    <property type="project" value="TreeGrafter"/>
</dbReference>
<keyword evidence="10" id="KW-0227">DNA damage</keyword>
<reference evidence="23 24" key="1">
    <citation type="journal article" date="2019" name="Sci. Data">
        <title>Hybrid genome assembly and annotation of Danionella translucida.</title>
        <authorList>
            <person name="Kadobianskyi M."/>
            <person name="Schulze L."/>
            <person name="Schuelke M."/>
            <person name="Judkewitz B."/>
        </authorList>
    </citation>
    <scope>NUCLEOTIDE SEQUENCE [LARGE SCALE GENOMIC DNA]</scope>
    <source>
        <strain evidence="23 24">Bolton</strain>
    </source>
</reference>
<feature type="compositionally biased region" description="Basic and acidic residues" evidence="21">
    <location>
        <begin position="404"/>
        <end position="422"/>
    </location>
</feature>
<dbReference type="InterPro" id="IPR006166">
    <property type="entry name" value="ERCC4_domain"/>
</dbReference>
<dbReference type="Proteomes" id="UP000316079">
    <property type="component" value="Unassembled WGS sequence"/>
</dbReference>
<dbReference type="PANTHER" id="PTHR10150:SF0">
    <property type="entry name" value="DNA REPAIR ENDONUCLEASE XPF"/>
    <property type="match status" value="1"/>
</dbReference>
<evidence type="ECO:0000256" key="4">
    <source>
        <dbReference type="ARBA" id="ARBA00010015"/>
    </source>
</evidence>
<evidence type="ECO:0000259" key="22">
    <source>
        <dbReference type="SMART" id="SM00891"/>
    </source>
</evidence>
<dbReference type="GO" id="GO:0009411">
    <property type="term" value="P:response to UV"/>
    <property type="evidence" value="ECO:0007669"/>
    <property type="project" value="UniProtKB-ARBA"/>
</dbReference>
<dbReference type="Pfam" id="PF02732">
    <property type="entry name" value="ERCC4"/>
    <property type="match status" value="1"/>
</dbReference>
<name>A0A553Q217_9TELE</name>
<dbReference type="PANTHER" id="PTHR10150">
    <property type="entry name" value="DNA REPAIR ENDONUCLEASE XPF"/>
    <property type="match status" value="1"/>
</dbReference>
<evidence type="ECO:0000256" key="10">
    <source>
        <dbReference type="ARBA" id="ARBA00022763"/>
    </source>
</evidence>
<dbReference type="Gene3D" id="3.40.50.10130">
    <property type="match status" value="1"/>
</dbReference>
<dbReference type="EMBL" id="SRMA01026442">
    <property type="protein sequence ID" value="TRY83981.1"/>
    <property type="molecule type" value="Genomic_DNA"/>
</dbReference>
<keyword evidence="13" id="KW-0007">Acetylation</keyword>
<evidence type="ECO:0000313" key="24">
    <source>
        <dbReference type="Proteomes" id="UP000316079"/>
    </source>
</evidence>
<dbReference type="SUPFAM" id="SSF52980">
    <property type="entry name" value="Restriction endonuclease-like"/>
    <property type="match status" value="1"/>
</dbReference>
<keyword evidence="16" id="KW-0539">Nucleus</keyword>
<dbReference type="GO" id="GO:1901255">
    <property type="term" value="P:nucleotide-excision repair involved in interstrand cross-link repair"/>
    <property type="evidence" value="ECO:0007669"/>
    <property type="project" value="TreeGrafter"/>
</dbReference>
<gene>
    <name evidence="23" type="ORF">DNTS_006298</name>
</gene>
<evidence type="ECO:0000256" key="12">
    <source>
        <dbReference type="ARBA" id="ARBA00022842"/>
    </source>
</evidence>
<dbReference type="InterPro" id="IPR047520">
    <property type="entry name" value="XPF_nuclease"/>
</dbReference>
<keyword evidence="9" id="KW-0255">Endonuclease</keyword>
<accession>A0A553Q217</accession>
<evidence type="ECO:0000256" key="17">
    <source>
        <dbReference type="ARBA" id="ARBA00060353"/>
    </source>
</evidence>
<evidence type="ECO:0000256" key="1">
    <source>
        <dbReference type="ARBA" id="ARBA00001946"/>
    </source>
</evidence>
<keyword evidence="7" id="KW-0540">Nuclease</keyword>
<evidence type="ECO:0000256" key="5">
    <source>
        <dbReference type="ARBA" id="ARBA00022454"/>
    </source>
</evidence>
<evidence type="ECO:0000256" key="15">
    <source>
        <dbReference type="ARBA" id="ARBA00023204"/>
    </source>
</evidence>
<evidence type="ECO:0000256" key="18">
    <source>
        <dbReference type="ARBA" id="ARBA00064560"/>
    </source>
</evidence>
<dbReference type="InterPro" id="IPR010994">
    <property type="entry name" value="RuvA_2-like"/>
</dbReference>